<keyword evidence="21" id="KW-1185">Reference proteome</keyword>
<feature type="compositionally biased region" description="Low complexity" evidence="17">
    <location>
        <begin position="775"/>
        <end position="794"/>
    </location>
</feature>
<dbReference type="InterPro" id="IPR029060">
    <property type="entry name" value="PIN-like_dom_sf"/>
</dbReference>
<dbReference type="SMART" id="SM00279">
    <property type="entry name" value="HhH2"/>
    <property type="match status" value="1"/>
</dbReference>
<feature type="region of interest" description="Disordered" evidence="17">
    <location>
        <begin position="875"/>
        <end position="918"/>
    </location>
</feature>
<feature type="region of interest" description="Disordered" evidence="17">
    <location>
        <begin position="832"/>
        <end position="853"/>
    </location>
</feature>
<dbReference type="AlphaFoldDB" id="A0A7M5URY0"/>
<feature type="compositionally biased region" description="Basic residues" evidence="17">
    <location>
        <begin position="897"/>
        <end position="909"/>
    </location>
</feature>
<dbReference type="SMART" id="SM00484">
    <property type="entry name" value="XPGI"/>
    <property type="match status" value="1"/>
</dbReference>
<dbReference type="PROSITE" id="PS00841">
    <property type="entry name" value="XPG_1"/>
    <property type="match status" value="1"/>
</dbReference>
<evidence type="ECO:0000256" key="11">
    <source>
        <dbReference type="ARBA" id="ARBA00022842"/>
    </source>
</evidence>
<protein>
    <recommendedName>
        <fullName evidence="3 16">Exonuclease 1</fullName>
        <ecNumber evidence="16">3.1.-.-</ecNumber>
    </recommendedName>
</protein>
<keyword evidence="10 16" id="KW-0269">Exonuclease</keyword>
<feature type="region of interest" description="Disordered" evidence="17">
    <location>
        <begin position="449"/>
        <end position="487"/>
    </location>
</feature>
<dbReference type="PROSITE" id="PS00842">
    <property type="entry name" value="XPG_2"/>
    <property type="match status" value="1"/>
</dbReference>
<feature type="region of interest" description="Disordered" evidence="17">
    <location>
        <begin position="719"/>
        <end position="797"/>
    </location>
</feature>
<evidence type="ECO:0000256" key="3">
    <source>
        <dbReference type="ARBA" id="ARBA00020324"/>
    </source>
</evidence>
<keyword evidence="12 16" id="KW-0267">Excision nuclease</keyword>
<dbReference type="GO" id="GO:0005634">
    <property type="term" value="C:nucleus"/>
    <property type="evidence" value="ECO:0007669"/>
    <property type="project" value="UniProtKB-SubCell"/>
</dbReference>
<evidence type="ECO:0000256" key="13">
    <source>
        <dbReference type="ARBA" id="ARBA00023125"/>
    </source>
</evidence>
<evidence type="ECO:0000256" key="15">
    <source>
        <dbReference type="ARBA" id="ARBA00023242"/>
    </source>
</evidence>
<feature type="compositionally biased region" description="Polar residues" evidence="17">
    <location>
        <begin position="476"/>
        <end position="487"/>
    </location>
</feature>
<dbReference type="GO" id="GO:0006310">
    <property type="term" value="P:DNA recombination"/>
    <property type="evidence" value="ECO:0007669"/>
    <property type="project" value="TreeGrafter"/>
</dbReference>
<dbReference type="SUPFAM" id="SSF88723">
    <property type="entry name" value="PIN domain-like"/>
    <property type="match status" value="1"/>
</dbReference>
<dbReference type="InterPro" id="IPR008918">
    <property type="entry name" value="HhH2"/>
</dbReference>
<dbReference type="CDD" id="cd09857">
    <property type="entry name" value="PIN_EXO1"/>
    <property type="match status" value="1"/>
</dbReference>
<dbReference type="SMART" id="SM00485">
    <property type="entry name" value="XPGN"/>
    <property type="match status" value="1"/>
</dbReference>
<keyword evidence="14 16" id="KW-0234">DNA repair</keyword>
<dbReference type="GO" id="GO:0017108">
    <property type="term" value="F:5'-flap endonuclease activity"/>
    <property type="evidence" value="ECO:0007669"/>
    <property type="project" value="TreeGrafter"/>
</dbReference>
<dbReference type="GeneID" id="136814421"/>
<keyword evidence="15 16" id="KW-0539">Nucleus</keyword>
<organism evidence="20 21">
    <name type="scientific">Clytia hemisphaerica</name>
    <dbReference type="NCBI Taxonomy" id="252671"/>
    <lineage>
        <taxon>Eukaryota</taxon>
        <taxon>Metazoa</taxon>
        <taxon>Cnidaria</taxon>
        <taxon>Hydrozoa</taxon>
        <taxon>Hydroidolina</taxon>
        <taxon>Leptothecata</taxon>
        <taxon>Obeliida</taxon>
        <taxon>Clytiidae</taxon>
        <taxon>Clytia</taxon>
    </lineage>
</organism>
<feature type="domain" description="XPG-I" evidence="18">
    <location>
        <begin position="138"/>
        <end position="222"/>
    </location>
</feature>
<dbReference type="InterPro" id="IPR006085">
    <property type="entry name" value="XPG_DNA_repair_N"/>
</dbReference>
<comment type="function">
    <text evidence="16">5'-&gt;3' double-stranded DNA exonuclease which may also possess a cryptic 3'-&gt;5' double-stranded DNA exonuclease activity. Functions in DNA mismatch repair.</text>
</comment>
<evidence type="ECO:0000313" key="21">
    <source>
        <dbReference type="Proteomes" id="UP000594262"/>
    </source>
</evidence>
<evidence type="ECO:0000313" key="20">
    <source>
        <dbReference type="EnsemblMetazoa" id="CLYHEMP003205.1"/>
    </source>
</evidence>
<dbReference type="CDD" id="cd09908">
    <property type="entry name" value="H3TH_EXO1"/>
    <property type="match status" value="1"/>
</dbReference>
<feature type="compositionally biased region" description="Low complexity" evidence="17">
    <location>
        <begin position="388"/>
        <end position="402"/>
    </location>
</feature>
<keyword evidence="9 16" id="KW-0378">Hydrolase</keyword>
<evidence type="ECO:0000256" key="5">
    <source>
        <dbReference type="ARBA" id="ARBA00022723"/>
    </source>
</evidence>
<feature type="region of interest" description="Disordered" evidence="17">
    <location>
        <begin position="567"/>
        <end position="661"/>
    </location>
</feature>
<dbReference type="InterPro" id="IPR036279">
    <property type="entry name" value="5-3_exonuclease_C_sf"/>
</dbReference>
<feature type="compositionally biased region" description="Low complexity" evidence="17">
    <location>
        <begin position="877"/>
        <end position="890"/>
    </location>
</feature>
<evidence type="ECO:0000259" key="19">
    <source>
        <dbReference type="SMART" id="SM00485"/>
    </source>
</evidence>
<sequence>MGITGLLPLLKDIQVKTNVSNFKGQTAGIDAYCWLHKGTYGCAQDLIMKKPTRAYVSYVMKRVRMLINAGVTPLLVFDGGHLPAKAGKEAERRARRKEYKEKGMAALREEKSSVAFDCFQKACDVTPEMASHVIAECAKLNVRCVVAPYEADAQLAYLMIQGVTQLTISEDSDLLLYGCSKVLYKMGSDGEGTLVDLVNLPKVRSVKLSQFTMEQFRWMCMLSGCDYLPSIKGMGLIKAYKLLQRHKAAKQAIKALKLDRNHFVPPDYEENFRKSEMVFKYQLVFDIQLRRCVRLRDHEENDPDLSEEDLDFAGPKVPQIKALAVALGNIDPISGKDIGNLEDFASGKVEMFQKSTSWMATANIKAREPKFRSNASASRSQGFSSQESLASSPDLTPPSTDSVGSQDDLSTKKKLFETSPQACATKSLKRLSSELSEENTSSVSNWKKLYQQSEPPNKRLNYQGVFKSSSRRRNPFNRNKTVNDDTPANTVVVSRYFSDEAAEPEPALPAEVADDHVQEDIPNTPPSSKKEHDSPKGSPSIIQQSPSRSKMNGSFLDYLDKTDCKISNPIRTNQKKRLSLRRSPRKAPSQTRIDFAAKENCTIKKKLLEKDDSTSREPLKKKDEMNSPSKEEDIIDSQIDKKGELDRKLSIDEGEGEGKPEAFIDFEINEQNQDDNIVIKEVEPIKKDEKPALFYIADDDSNQNDKMLEKAEIKVLCEDSILEDENEDDNEDEDKSVSDEKSAHYQEKKLIRTPDYNEKSSESQLNSQNDENKKQNILSQNSQSSNNSQENWNKPKTIKLGLSRANCNGKGASSFINKSEKSQKITNMLSKFKNISKEPSEESSKDITSSCKEDSPVVTLKNESLLTPAVGLCGQKSTSCSSSLKGSRSSILNGPNKRSRPIGLSKKKNTSTLSSTTDGKIQAKLSFNKFAYQKKSSLTATKSKISTDDEGVICLD</sequence>
<keyword evidence="13 16" id="KW-0238">DNA-binding</keyword>
<evidence type="ECO:0000256" key="7">
    <source>
        <dbReference type="ARBA" id="ARBA00022763"/>
    </source>
</evidence>
<evidence type="ECO:0000256" key="2">
    <source>
        <dbReference type="ARBA" id="ARBA00010563"/>
    </source>
</evidence>
<dbReference type="OrthoDB" id="6020421at2759"/>
<dbReference type="InterPro" id="IPR037315">
    <property type="entry name" value="EXO1_H3TH"/>
</dbReference>
<reference evidence="20" key="1">
    <citation type="submission" date="2021-01" db="UniProtKB">
        <authorList>
            <consortium name="EnsemblMetazoa"/>
        </authorList>
    </citation>
    <scope>IDENTIFICATION</scope>
</reference>
<evidence type="ECO:0000259" key="18">
    <source>
        <dbReference type="SMART" id="SM00484"/>
    </source>
</evidence>
<dbReference type="GO" id="GO:0046872">
    <property type="term" value="F:metal ion binding"/>
    <property type="evidence" value="ECO:0007669"/>
    <property type="project" value="UniProtKB-UniRule"/>
</dbReference>
<feature type="compositionally biased region" description="Basic and acidic residues" evidence="17">
    <location>
        <begin position="835"/>
        <end position="853"/>
    </location>
</feature>
<evidence type="ECO:0000256" key="8">
    <source>
        <dbReference type="ARBA" id="ARBA00022769"/>
    </source>
</evidence>
<keyword evidence="7 16" id="KW-0227">DNA damage</keyword>
<evidence type="ECO:0000256" key="10">
    <source>
        <dbReference type="ARBA" id="ARBA00022839"/>
    </source>
</evidence>
<dbReference type="EnsemblMetazoa" id="CLYHEMT003205.1">
    <property type="protein sequence ID" value="CLYHEMP003205.1"/>
    <property type="gene ID" value="CLYHEMG003205"/>
</dbReference>
<feature type="compositionally biased region" description="Basic and acidic residues" evidence="17">
    <location>
        <begin position="735"/>
        <end position="761"/>
    </location>
</feature>
<feature type="compositionally biased region" description="Basic and acidic residues" evidence="17">
    <location>
        <begin position="606"/>
        <end position="661"/>
    </location>
</feature>
<evidence type="ECO:0000256" key="4">
    <source>
        <dbReference type="ARBA" id="ARBA00022722"/>
    </source>
</evidence>
<dbReference type="GO" id="GO:0006298">
    <property type="term" value="P:mismatch repair"/>
    <property type="evidence" value="ECO:0007669"/>
    <property type="project" value="TreeGrafter"/>
</dbReference>
<comment type="similarity">
    <text evidence="2 16">Belongs to the XPG/RAD2 endonuclease family. EXO1 subfamily.</text>
</comment>
<feature type="region of interest" description="Disordered" evidence="17">
    <location>
        <begin position="499"/>
        <end position="555"/>
    </location>
</feature>
<dbReference type="Gene3D" id="1.10.150.20">
    <property type="entry name" value="5' to 3' exonuclease, C-terminal subdomain"/>
    <property type="match status" value="1"/>
</dbReference>
<dbReference type="Gene3D" id="3.40.50.1010">
    <property type="entry name" value="5'-nuclease"/>
    <property type="match status" value="1"/>
</dbReference>
<dbReference type="PRINTS" id="PR00853">
    <property type="entry name" value="XPGRADSUPER"/>
</dbReference>
<dbReference type="RefSeq" id="XP_066927066.1">
    <property type="nucleotide sequence ID" value="XM_067070965.1"/>
</dbReference>
<dbReference type="InterPro" id="IPR006086">
    <property type="entry name" value="XPG-I_dom"/>
</dbReference>
<dbReference type="Pfam" id="PF00752">
    <property type="entry name" value="XPG_N"/>
    <property type="match status" value="1"/>
</dbReference>
<keyword evidence="6" id="KW-0255">Endonuclease</keyword>
<dbReference type="PANTHER" id="PTHR11081">
    <property type="entry name" value="FLAP ENDONUCLEASE FAMILY MEMBER"/>
    <property type="match status" value="1"/>
</dbReference>
<feature type="region of interest" description="Disordered" evidence="17">
    <location>
        <begin position="369"/>
        <end position="417"/>
    </location>
</feature>
<dbReference type="Proteomes" id="UP000594262">
    <property type="component" value="Unplaced"/>
</dbReference>
<feature type="domain" description="XPG N-terminal" evidence="19">
    <location>
        <begin position="1"/>
        <end position="99"/>
    </location>
</feature>
<comment type="subcellular location">
    <subcellularLocation>
        <location evidence="1 16">Nucleus</location>
    </subcellularLocation>
</comment>
<evidence type="ECO:0000256" key="6">
    <source>
        <dbReference type="ARBA" id="ARBA00022759"/>
    </source>
</evidence>
<evidence type="ECO:0000256" key="17">
    <source>
        <dbReference type="SAM" id="MobiDB-lite"/>
    </source>
</evidence>
<feature type="compositionally biased region" description="Polar residues" evidence="17">
    <location>
        <begin position="373"/>
        <end position="387"/>
    </location>
</feature>
<dbReference type="InterPro" id="IPR006084">
    <property type="entry name" value="XPG/Rad2"/>
</dbReference>
<keyword evidence="4 16" id="KW-0540">Nuclease</keyword>
<evidence type="ECO:0000256" key="14">
    <source>
        <dbReference type="ARBA" id="ARBA00023204"/>
    </source>
</evidence>
<dbReference type="InterPro" id="IPR019974">
    <property type="entry name" value="XPG_CS"/>
</dbReference>
<proteinExistence type="inferred from homology"/>
<evidence type="ECO:0000256" key="1">
    <source>
        <dbReference type="ARBA" id="ARBA00004123"/>
    </source>
</evidence>
<feature type="compositionally biased region" description="Low complexity" evidence="17">
    <location>
        <begin position="536"/>
        <end position="550"/>
    </location>
</feature>
<keyword evidence="8 16" id="KW-0228">DNA excision</keyword>
<feature type="compositionally biased region" description="Acidic residues" evidence="17">
    <location>
        <begin position="720"/>
        <end position="734"/>
    </location>
</feature>
<name>A0A7M5URY0_9CNID</name>
<accession>A0A7M5URY0</accession>
<dbReference type="FunFam" id="3.40.50.1010:FF:000002">
    <property type="entry name" value="Exonuclease 1, putative"/>
    <property type="match status" value="1"/>
</dbReference>
<evidence type="ECO:0000256" key="12">
    <source>
        <dbReference type="ARBA" id="ARBA00022881"/>
    </source>
</evidence>
<keyword evidence="11 16" id="KW-0460">Magnesium</keyword>
<evidence type="ECO:0000256" key="9">
    <source>
        <dbReference type="ARBA" id="ARBA00022801"/>
    </source>
</evidence>
<dbReference type="PANTHER" id="PTHR11081:SF8">
    <property type="entry name" value="EXONUCLEASE 1"/>
    <property type="match status" value="1"/>
</dbReference>
<evidence type="ECO:0000256" key="16">
    <source>
        <dbReference type="RuleBase" id="RU910737"/>
    </source>
</evidence>
<dbReference type="Pfam" id="PF00867">
    <property type="entry name" value="XPG_I"/>
    <property type="match status" value="1"/>
</dbReference>
<dbReference type="SUPFAM" id="SSF47807">
    <property type="entry name" value="5' to 3' exonuclease, C-terminal subdomain"/>
    <property type="match status" value="1"/>
</dbReference>
<comment type="cofactor">
    <cofactor evidence="16">
        <name>Mg(2+)</name>
        <dbReference type="ChEBI" id="CHEBI:18420"/>
    </cofactor>
    <text evidence="16">Binds 2 magnesium ions per subunit. They probably participate in the reaction catalyzed by the enzyme. May bind an additional third magnesium ion after substrate binding.</text>
</comment>
<dbReference type="InterPro" id="IPR044752">
    <property type="entry name" value="PIN-like_EXO1"/>
</dbReference>
<dbReference type="GO" id="GO:0003677">
    <property type="term" value="F:DNA binding"/>
    <property type="evidence" value="ECO:0007669"/>
    <property type="project" value="UniProtKB-UniRule"/>
</dbReference>
<dbReference type="EC" id="3.1.-.-" evidence="16"/>
<keyword evidence="5 16" id="KW-0479">Metal-binding</keyword>
<dbReference type="FunFam" id="1.10.150.20:FF:000011">
    <property type="entry name" value="exonuclease 1"/>
    <property type="match status" value="1"/>
</dbReference>
<dbReference type="GO" id="GO:0035312">
    <property type="term" value="F:5'-3' DNA exonuclease activity"/>
    <property type="evidence" value="ECO:0007669"/>
    <property type="project" value="UniProtKB-UniRule"/>
</dbReference>
<feature type="compositionally biased region" description="Basic residues" evidence="17">
    <location>
        <begin position="573"/>
        <end position="585"/>
    </location>
</feature>